<comment type="subcellular location">
    <subcellularLocation>
        <location evidence="1 8 10">Cytoplasm</location>
    </subcellularLocation>
</comment>
<dbReference type="AlphaFoldDB" id="A0A7T6ZBE5"/>
<evidence type="ECO:0000313" key="12">
    <source>
        <dbReference type="EMBL" id="QQK80232.1"/>
    </source>
</evidence>
<dbReference type="InterPro" id="IPR009060">
    <property type="entry name" value="UBA-like_sf"/>
</dbReference>
<dbReference type="Proteomes" id="UP000595349">
    <property type="component" value="Chromosome"/>
</dbReference>
<dbReference type="KEGG" id="scib:HUG20_10250"/>
<evidence type="ECO:0000256" key="6">
    <source>
        <dbReference type="ARBA" id="ARBA00022917"/>
    </source>
</evidence>
<dbReference type="Gene3D" id="3.30.479.20">
    <property type="entry name" value="Elongation factor Ts, dimerisation domain"/>
    <property type="match status" value="2"/>
</dbReference>
<feature type="region of interest" description="Involved in Mg(2+) ion dislocation from EF-Tu" evidence="8">
    <location>
        <begin position="79"/>
        <end position="82"/>
    </location>
</feature>
<dbReference type="SUPFAM" id="SSF46934">
    <property type="entry name" value="UBA-like"/>
    <property type="match status" value="1"/>
</dbReference>
<evidence type="ECO:0000256" key="4">
    <source>
        <dbReference type="ARBA" id="ARBA00022490"/>
    </source>
</evidence>
<dbReference type="InterPro" id="IPR014039">
    <property type="entry name" value="Transl_elong_EFTs/EF1B_dimer"/>
</dbReference>
<sequence>MAISASKVKELREKTGAGMMDCKKALTETDGNMEEAVAFLREKGIAKAAKKAERVAAEGLANVKVDGNKAVIVEINAETDFVAKNENFQKVVSTVSQHLLDHQPSDVDTALAQKTEGGDTLEQYITEQIATIGEKISLRRFTVVEKTETQAFGAYLHMGGSIAVLAVVDGTTDESVAKDIAMHVAAIKPTYVTRDEVPEEEVNKEREILKQQALNEGKPEKIVEKMVEGRLKKFFQQVTLLDQEFVKDSDQTVEQYMKSQNATVSSFIRYEVGEGMEKKEENFADEVMSQVKE</sequence>
<proteinExistence type="inferred from homology"/>
<dbReference type="InterPro" id="IPR018101">
    <property type="entry name" value="Transl_elong_Ts_CS"/>
</dbReference>
<dbReference type="NCBIfam" id="TIGR00116">
    <property type="entry name" value="tsf"/>
    <property type="match status" value="1"/>
</dbReference>
<accession>A0A7T6ZBE5</accession>
<dbReference type="InterPro" id="IPR036402">
    <property type="entry name" value="EF-Ts_dimer_sf"/>
</dbReference>
<dbReference type="Pfam" id="PF00889">
    <property type="entry name" value="EF_TS"/>
    <property type="match status" value="1"/>
</dbReference>
<dbReference type="SUPFAM" id="SSF54713">
    <property type="entry name" value="Elongation factor Ts (EF-Ts), dimerisation domain"/>
    <property type="match status" value="2"/>
</dbReference>
<keyword evidence="4 8" id="KW-0963">Cytoplasm</keyword>
<comment type="function">
    <text evidence="7 8 9">Associates with the EF-Tu.GDP complex and induces the exchange of GDP to GTP. It remains bound to the aminoacyl-tRNA.EF-Tu.GTP complex up to the GTP hydrolysis stage on the ribosome.</text>
</comment>
<keyword evidence="6 8" id="KW-0648">Protein biosynthesis</keyword>
<dbReference type="PROSITE" id="PS01126">
    <property type="entry name" value="EF_TS_1"/>
    <property type="match status" value="1"/>
</dbReference>
<keyword evidence="13" id="KW-1185">Reference proteome</keyword>
<dbReference type="PROSITE" id="PS01127">
    <property type="entry name" value="EF_TS_2"/>
    <property type="match status" value="1"/>
</dbReference>
<evidence type="ECO:0000256" key="9">
    <source>
        <dbReference type="RuleBase" id="RU000642"/>
    </source>
</evidence>
<dbReference type="GO" id="GO:0005737">
    <property type="term" value="C:cytoplasm"/>
    <property type="evidence" value="ECO:0007669"/>
    <property type="project" value="UniProtKB-SubCell"/>
</dbReference>
<comment type="similarity">
    <text evidence="2 8 9">Belongs to the EF-Ts family.</text>
</comment>
<dbReference type="PANTHER" id="PTHR11741">
    <property type="entry name" value="ELONGATION FACTOR TS"/>
    <property type="match status" value="1"/>
</dbReference>
<dbReference type="FunFam" id="1.10.286.20:FF:000003">
    <property type="entry name" value="Elongation factor Ts"/>
    <property type="match status" value="1"/>
</dbReference>
<evidence type="ECO:0000256" key="10">
    <source>
        <dbReference type="RuleBase" id="RU000643"/>
    </source>
</evidence>
<gene>
    <name evidence="8" type="primary">tsf</name>
    <name evidence="12" type="ORF">HUG20_10250</name>
</gene>
<dbReference type="FunFam" id="1.10.8.10:FF:000001">
    <property type="entry name" value="Elongation factor Ts"/>
    <property type="match status" value="1"/>
</dbReference>
<dbReference type="HAMAP" id="MF_00050">
    <property type="entry name" value="EF_Ts"/>
    <property type="match status" value="1"/>
</dbReference>
<protein>
    <recommendedName>
        <fullName evidence="3 8">Elongation factor Ts</fullName>
        <shortName evidence="8">EF-Ts</shortName>
    </recommendedName>
</protein>
<keyword evidence="5 8" id="KW-0251">Elongation factor</keyword>
<reference evidence="12 13" key="1">
    <citation type="submission" date="2020-06" db="EMBL/GenBank/DDBJ databases">
        <title>Genomic analysis of Salicibibacter sp. NKC21-4.</title>
        <authorList>
            <person name="Oh Y.J."/>
        </authorList>
    </citation>
    <scope>NUCLEOTIDE SEQUENCE [LARGE SCALE GENOMIC DNA]</scope>
    <source>
        <strain evidence="12 13">NKC21-4</strain>
    </source>
</reference>
<dbReference type="RefSeq" id="WP_200084382.1">
    <property type="nucleotide sequence ID" value="NZ_CP054706.1"/>
</dbReference>
<evidence type="ECO:0000256" key="1">
    <source>
        <dbReference type="ARBA" id="ARBA00004496"/>
    </source>
</evidence>
<evidence type="ECO:0000259" key="11">
    <source>
        <dbReference type="Pfam" id="PF00889"/>
    </source>
</evidence>
<name>A0A7T6ZBE5_9BACI</name>
<evidence type="ECO:0000256" key="5">
    <source>
        <dbReference type="ARBA" id="ARBA00022768"/>
    </source>
</evidence>
<dbReference type="CDD" id="cd14275">
    <property type="entry name" value="UBA_EF-Ts"/>
    <property type="match status" value="1"/>
</dbReference>
<dbReference type="InterPro" id="IPR001816">
    <property type="entry name" value="Transl_elong_EFTs/EF1B"/>
</dbReference>
<evidence type="ECO:0000256" key="3">
    <source>
        <dbReference type="ARBA" id="ARBA00016956"/>
    </source>
</evidence>
<feature type="domain" description="Translation elongation factor EFTs/EF1B dimerisation" evidence="11">
    <location>
        <begin position="70"/>
        <end position="274"/>
    </location>
</feature>
<dbReference type="GO" id="GO:0003746">
    <property type="term" value="F:translation elongation factor activity"/>
    <property type="evidence" value="ECO:0007669"/>
    <property type="project" value="UniProtKB-UniRule"/>
</dbReference>
<evidence type="ECO:0000313" key="13">
    <source>
        <dbReference type="Proteomes" id="UP000595349"/>
    </source>
</evidence>
<evidence type="ECO:0000256" key="2">
    <source>
        <dbReference type="ARBA" id="ARBA00005532"/>
    </source>
</evidence>
<dbReference type="EMBL" id="CP054706">
    <property type="protein sequence ID" value="QQK80232.1"/>
    <property type="molecule type" value="Genomic_DNA"/>
</dbReference>
<dbReference type="Gene3D" id="1.10.8.10">
    <property type="entry name" value="DNA helicase RuvA subunit, C-terminal domain"/>
    <property type="match status" value="1"/>
</dbReference>
<dbReference type="Gene3D" id="1.10.286.20">
    <property type="match status" value="1"/>
</dbReference>
<dbReference type="PANTHER" id="PTHR11741:SF0">
    <property type="entry name" value="ELONGATION FACTOR TS, MITOCHONDRIAL"/>
    <property type="match status" value="1"/>
</dbReference>
<evidence type="ECO:0000256" key="7">
    <source>
        <dbReference type="ARBA" id="ARBA00025453"/>
    </source>
</evidence>
<evidence type="ECO:0000256" key="8">
    <source>
        <dbReference type="HAMAP-Rule" id="MF_00050"/>
    </source>
</evidence>
<organism evidence="12 13">
    <name type="scientific">Salicibibacter cibi</name>
    <dbReference type="NCBI Taxonomy" id="2743001"/>
    <lineage>
        <taxon>Bacteria</taxon>
        <taxon>Bacillati</taxon>
        <taxon>Bacillota</taxon>
        <taxon>Bacilli</taxon>
        <taxon>Bacillales</taxon>
        <taxon>Bacillaceae</taxon>
        <taxon>Salicibibacter</taxon>
    </lineage>
</organism>